<evidence type="ECO:0000313" key="2">
    <source>
        <dbReference type="EMBL" id="KAK3360627.1"/>
    </source>
</evidence>
<reference evidence="2" key="1">
    <citation type="journal article" date="2023" name="Mol. Phylogenet. Evol.">
        <title>Genome-scale phylogeny and comparative genomics of the fungal order Sordariales.</title>
        <authorList>
            <person name="Hensen N."/>
            <person name="Bonometti L."/>
            <person name="Westerberg I."/>
            <person name="Brannstrom I.O."/>
            <person name="Guillou S."/>
            <person name="Cros-Aarteil S."/>
            <person name="Calhoun S."/>
            <person name="Haridas S."/>
            <person name="Kuo A."/>
            <person name="Mondo S."/>
            <person name="Pangilinan J."/>
            <person name="Riley R."/>
            <person name="LaButti K."/>
            <person name="Andreopoulos B."/>
            <person name="Lipzen A."/>
            <person name="Chen C."/>
            <person name="Yan M."/>
            <person name="Daum C."/>
            <person name="Ng V."/>
            <person name="Clum A."/>
            <person name="Steindorff A."/>
            <person name="Ohm R.A."/>
            <person name="Martin F."/>
            <person name="Silar P."/>
            <person name="Natvig D.O."/>
            <person name="Lalanne C."/>
            <person name="Gautier V."/>
            <person name="Ament-Velasquez S.L."/>
            <person name="Kruys A."/>
            <person name="Hutchinson M.I."/>
            <person name="Powell A.J."/>
            <person name="Barry K."/>
            <person name="Miller A.N."/>
            <person name="Grigoriev I.V."/>
            <person name="Debuchy R."/>
            <person name="Gladieux P."/>
            <person name="Hiltunen Thoren M."/>
            <person name="Johannesson H."/>
        </authorList>
    </citation>
    <scope>NUCLEOTIDE SEQUENCE</scope>
    <source>
        <strain evidence="2">CBS 955.72</strain>
    </source>
</reference>
<dbReference type="PANTHER" id="PTHR10622">
    <property type="entry name" value="HET DOMAIN-CONTAINING PROTEIN"/>
    <property type="match status" value="1"/>
</dbReference>
<protein>
    <recommendedName>
        <fullName evidence="1">DUF8212 domain-containing protein</fullName>
    </recommendedName>
</protein>
<proteinExistence type="predicted"/>
<dbReference type="EMBL" id="JAUIQD010000002">
    <property type="protein sequence ID" value="KAK3360627.1"/>
    <property type="molecule type" value="Genomic_DNA"/>
</dbReference>
<gene>
    <name evidence="2" type="ORF">B0T25DRAFT_437666</name>
</gene>
<keyword evidence="3" id="KW-1185">Reference proteome</keyword>
<dbReference type="PANTHER" id="PTHR10622:SF10">
    <property type="entry name" value="HET DOMAIN-CONTAINING PROTEIN"/>
    <property type="match status" value="1"/>
</dbReference>
<organism evidence="2 3">
    <name type="scientific">Lasiosphaeria hispida</name>
    <dbReference type="NCBI Taxonomy" id="260671"/>
    <lineage>
        <taxon>Eukaryota</taxon>
        <taxon>Fungi</taxon>
        <taxon>Dikarya</taxon>
        <taxon>Ascomycota</taxon>
        <taxon>Pezizomycotina</taxon>
        <taxon>Sordariomycetes</taxon>
        <taxon>Sordariomycetidae</taxon>
        <taxon>Sordariales</taxon>
        <taxon>Lasiosphaeriaceae</taxon>
        <taxon>Lasiosphaeria</taxon>
    </lineage>
</organism>
<feature type="non-terminal residue" evidence="2">
    <location>
        <position position="123"/>
    </location>
</feature>
<sequence>SVATGMKWAASRQTTRLEDSAYCLMGLFQVNMPLLYEEGHHAFTRLQEEIIQRPDDQSLFAWVEDPLSIEKGDTPVNPDELCGLLAKSPALFKGVGGLHPLPLLPVYTSTPSTMTNLGLRVQL</sequence>
<name>A0AAJ0HSR2_9PEZI</name>
<dbReference type="AlphaFoldDB" id="A0AAJ0HSR2"/>
<reference evidence="2" key="2">
    <citation type="submission" date="2023-06" db="EMBL/GenBank/DDBJ databases">
        <authorList>
            <consortium name="Lawrence Berkeley National Laboratory"/>
            <person name="Haridas S."/>
            <person name="Hensen N."/>
            <person name="Bonometti L."/>
            <person name="Westerberg I."/>
            <person name="Brannstrom I.O."/>
            <person name="Guillou S."/>
            <person name="Cros-Aarteil S."/>
            <person name="Calhoun S."/>
            <person name="Kuo A."/>
            <person name="Mondo S."/>
            <person name="Pangilinan J."/>
            <person name="Riley R."/>
            <person name="Labutti K."/>
            <person name="Andreopoulos B."/>
            <person name="Lipzen A."/>
            <person name="Chen C."/>
            <person name="Yanf M."/>
            <person name="Daum C."/>
            <person name="Ng V."/>
            <person name="Clum A."/>
            <person name="Steindorff A."/>
            <person name="Ohm R."/>
            <person name="Martin F."/>
            <person name="Silar P."/>
            <person name="Natvig D."/>
            <person name="Lalanne C."/>
            <person name="Gautier V."/>
            <person name="Ament-Velasquez S.L."/>
            <person name="Kruys A."/>
            <person name="Hutchinson M.I."/>
            <person name="Powell A.J."/>
            <person name="Barry K."/>
            <person name="Miller A.N."/>
            <person name="Grigoriev I.V."/>
            <person name="Debuchy R."/>
            <person name="Gladieux P."/>
            <person name="Thoren M.H."/>
            <person name="Johannesson H."/>
        </authorList>
    </citation>
    <scope>NUCLEOTIDE SEQUENCE</scope>
    <source>
        <strain evidence="2">CBS 955.72</strain>
    </source>
</reference>
<feature type="domain" description="DUF8212" evidence="1">
    <location>
        <begin position="41"/>
        <end position="66"/>
    </location>
</feature>
<dbReference type="Proteomes" id="UP001275084">
    <property type="component" value="Unassembled WGS sequence"/>
</dbReference>
<dbReference type="Pfam" id="PF26640">
    <property type="entry name" value="DUF8212"/>
    <property type="match status" value="1"/>
</dbReference>
<dbReference type="InterPro" id="IPR058525">
    <property type="entry name" value="DUF8212"/>
</dbReference>
<evidence type="ECO:0000259" key="1">
    <source>
        <dbReference type="Pfam" id="PF26640"/>
    </source>
</evidence>
<comment type="caution">
    <text evidence="2">The sequence shown here is derived from an EMBL/GenBank/DDBJ whole genome shotgun (WGS) entry which is preliminary data.</text>
</comment>
<evidence type="ECO:0000313" key="3">
    <source>
        <dbReference type="Proteomes" id="UP001275084"/>
    </source>
</evidence>
<feature type="non-terminal residue" evidence="2">
    <location>
        <position position="1"/>
    </location>
</feature>
<accession>A0AAJ0HSR2</accession>